<evidence type="ECO:0000313" key="1">
    <source>
        <dbReference type="EMBL" id="KAK7967331.1"/>
    </source>
</evidence>
<dbReference type="EMBL" id="JAQQWE010000001">
    <property type="protein sequence ID" value="KAK7967331.1"/>
    <property type="molecule type" value="Genomic_DNA"/>
</dbReference>
<dbReference type="RefSeq" id="XP_066706723.1">
    <property type="nucleotide sequence ID" value="XM_066837830.1"/>
</dbReference>
<sequence>MSQQGYYQQGPPLKDTPKVPILLLSSRCTTSNNLRHPSSKKRAMAASTDVSRHCAAVGSAANRVNAV</sequence>
<protein>
    <submittedName>
        <fullName evidence="1">Uncharacterized protein</fullName>
    </submittedName>
</protein>
<comment type="caution">
    <text evidence="1">The sequence shown here is derived from an EMBL/GenBank/DDBJ whole genome shotgun (WGS) entry which is preliminary data.</text>
</comment>
<organism evidence="1 2">
    <name type="scientific">Apiospora aurea</name>
    <dbReference type="NCBI Taxonomy" id="335848"/>
    <lineage>
        <taxon>Eukaryota</taxon>
        <taxon>Fungi</taxon>
        <taxon>Dikarya</taxon>
        <taxon>Ascomycota</taxon>
        <taxon>Pezizomycotina</taxon>
        <taxon>Sordariomycetes</taxon>
        <taxon>Xylariomycetidae</taxon>
        <taxon>Amphisphaeriales</taxon>
        <taxon>Apiosporaceae</taxon>
        <taxon>Apiospora</taxon>
    </lineage>
</organism>
<accession>A0ABR1QXA4</accession>
<dbReference type="GeneID" id="92070892"/>
<proteinExistence type="predicted"/>
<keyword evidence="2" id="KW-1185">Reference proteome</keyword>
<gene>
    <name evidence="1" type="ORF">PG986_001608</name>
</gene>
<dbReference type="Proteomes" id="UP001391051">
    <property type="component" value="Unassembled WGS sequence"/>
</dbReference>
<name>A0ABR1QXA4_9PEZI</name>
<reference evidence="1 2" key="1">
    <citation type="submission" date="2023-01" db="EMBL/GenBank/DDBJ databases">
        <title>Analysis of 21 Apiospora genomes using comparative genomics revels a genus with tremendous synthesis potential of carbohydrate active enzymes and secondary metabolites.</title>
        <authorList>
            <person name="Sorensen T."/>
        </authorList>
    </citation>
    <scope>NUCLEOTIDE SEQUENCE [LARGE SCALE GENOMIC DNA]</scope>
    <source>
        <strain evidence="1 2">CBS 24483</strain>
    </source>
</reference>
<evidence type="ECO:0000313" key="2">
    <source>
        <dbReference type="Proteomes" id="UP001391051"/>
    </source>
</evidence>